<feature type="transmembrane region" description="Helical" evidence="5">
    <location>
        <begin position="12"/>
        <end position="32"/>
    </location>
</feature>
<dbReference type="STRING" id="568899.SAMN05192534_11086"/>
<proteinExistence type="predicted"/>
<evidence type="ECO:0000256" key="5">
    <source>
        <dbReference type="SAM" id="Phobius"/>
    </source>
</evidence>
<evidence type="ECO:0008006" key="8">
    <source>
        <dbReference type="Google" id="ProtNLM"/>
    </source>
</evidence>
<keyword evidence="2 5" id="KW-0812">Transmembrane</keyword>
<feature type="transmembrane region" description="Helical" evidence="5">
    <location>
        <begin position="47"/>
        <end position="64"/>
    </location>
</feature>
<keyword evidence="4 5" id="KW-0472">Membrane</keyword>
<dbReference type="Pfam" id="PF09685">
    <property type="entry name" value="MamF_MmsF"/>
    <property type="match status" value="1"/>
</dbReference>
<feature type="transmembrane region" description="Helical" evidence="5">
    <location>
        <begin position="70"/>
        <end position="88"/>
    </location>
</feature>
<dbReference type="AlphaFoldDB" id="A0A1G8EVT4"/>
<evidence type="ECO:0000256" key="4">
    <source>
        <dbReference type="ARBA" id="ARBA00023136"/>
    </source>
</evidence>
<name>A0A1G8EVT4_9BACI</name>
<accession>A0A1G8EVT4</accession>
<evidence type="ECO:0000256" key="3">
    <source>
        <dbReference type="ARBA" id="ARBA00022989"/>
    </source>
</evidence>
<dbReference type="InterPro" id="IPR019109">
    <property type="entry name" value="MamF_MmsF"/>
</dbReference>
<dbReference type="EMBL" id="FNDK01000010">
    <property type="protein sequence ID" value="SDH73907.1"/>
    <property type="molecule type" value="Genomic_DNA"/>
</dbReference>
<evidence type="ECO:0000256" key="1">
    <source>
        <dbReference type="ARBA" id="ARBA00004141"/>
    </source>
</evidence>
<dbReference type="RefSeq" id="WP_091273454.1">
    <property type="nucleotide sequence ID" value="NZ_FNDK01000010.1"/>
</dbReference>
<reference evidence="6 7" key="1">
    <citation type="submission" date="2016-10" db="EMBL/GenBank/DDBJ databases">
        <authorList>
            <person name="de Groot N.N."/>
        </authorList>
    </citation>
    <scope>NUCLEOTIDE SEQUENCE [LARGE SCALE GENOMIC DNA]</scope>
    <source>
        <strain evidence="6 7">DSM 21632</strain>
    </source>
</reference>
<dbReference type="OrthoDB" id="2654325at2"/>
<protein>
    <recommendedName>
        <fullName evidence="8">DUF4870 domain-containing protein</fullName>
    </recommendedName>
</protein>
<comment type="subcellular location">
    <subcellularLocation>
        <location evidence="1">Membrane</location>
        <topology evidence="1">Multi-pass membrane protein</topology>
    </subcellularLocation>
</comment>
<organism evidence="6 7">
    <name type="scientific">Alteribacillus persepolensis</name>
    <dbReference type="NCBI Taxonomy" id="568899"/>
    <lineage>
        <taxon>Bacteria</taxon>
        <taxon>Bacillati</taxon>
        <taxon>Bacillota</taxon>
        <taxon>Bacilli</taxon>
        <taxon>Bacillales</taxon>
        <taxon>Bacillaceae</taxon>
        <taxon>Alteribacillus</taxon>
    </lineage>
</organism>
<evidence type="ECO:0000256" key="2">
    <source>
        <dbReference type="ARBA" id="ARBA00022692"/>
    </source>
</evidence>
<evidence type="ECO:0000313" key="7">
    <source>
        <dbReference type="Proteomes" id="UP000199163"/>
    </source>
</evidence>
<gene>
    <name evidence="6" type="ORF">SAMN05192534_11086</name>
</gene>
<sequence length="109" mass="12992">MDRTRKETFAVQFMLGVSIILGFIPPLIMYIFTRQQNRFYRESSRRALNFHLTIFPFFAITYVLPSSYVYLAFIVLLVEVIVIVYAMIRIAMKKAYRYPAVPFIREIKH</sequence>
<keyword evidence="3 5" id="KW-1133">Transmembrane helix</keyword>
<evidence type="ECO:0000313" key="6">
    <source>
        <dbReference type="EMBL" id="SDH73907.1"/>
    </source>
</evidence>
<keyword evidence="7" id="KW-1185">Reference proteome</keyword>
<dbReference type="Proteomes" id="UP000199163">
    <property type="component" value="Unassembled WGS sequence"/>
</dbReference>